<dbReference type="Proteomes" id="UP000612055">
    <property type="component" value="Unassembled WGS sequence"/>
</dbReference>
<comment type="caution">
    <text evidence="3">The sequence shown here is derived from an EMBL/GenBank/DDBJ whole genome shotgun (WGS) entry which is preliminary data.</text>
</comment>
<gene>
    <name evidence="3" type="ORF">HYH03_007479</name>
</gene>
<accession>A0A836BZY2</accession>
<evidence type="ECO:0000259" key="2">
    <source>
        <dbReference type="Pfam" id="PF05205"/>
    </source>
</evidence>
<sequence length="191" mass="21052">MTNPVEEGARVVKRVIDDGAFDEIRKNVFEELKGSTVLREYVRELVEGSKTLSADEAKASSKDRKKLLDELHGELKDQLVEKASRVVWEILTKSDGRVSKDIEQRVHEAICRLYEERQQQQQQQQQAAAAASQQQSLQRRQSSSAPGVKPEPGEDGTTRASLPPRAGLTPSASLAGQQPAGKRYGMIGPSS</sequence>
<protein>
    <recommendedName>
        <fullName evidence="2">BOD1/SHG1 domain-containing protein</fullName>
    </recommendedName>
</protein>
<organism evidence="3 4">
    <name type="scientific">Edaphochlamys debaryana</name>
    <dbReference type="NCBI Taxonomy" id="47281"/>
    <lineage>
        <taxon>Eukaryota</taxon>
        <taxon>Viridiplantae</taxon>
        <taxon>Chlorophyta</taxon>
        <taxon>core chlorophytes</taxon>
        <taxon>Chlorophyceae</taxon>
        <taxon>CS clade</taxon>
        <taxon>Chlamydomonadales</taxon>
        <taxon>Chlamydomonadales incertae sedis</taxon>
        <taxon>Edaphochlamys</taxon>
    </lineage>
</organism>
<dbReference type="PANTHER" id="PTHR34356">
    <property type="entry name" value="ANTIGENIC HEAT-STABLE PROTEIN"/>
    <property type="match status" value="1"/>
</dbReference>
<evidence type="ECO:0000313" key="4">
    <source>
        <dbReference type="Proteomes" id="UP000612055"/>
    </source>
</evidence>
<evidence type="ECO:0000256" key="1">
    <source>
        <dbReference type="SAM" id="MobiDB-lite"/>
    </source>
</evidence>
<dbReference type="PANTHER" id="PTHR34356:SF1">
    <property type="entry name" value="ANTIGENIC HEAT-STABLE PROTEIN"/>
    <property type="match status" value="1"/>
</dbReference>
<dbReference type="Pfam" id="PF05205">
    <property type="entry name" value="COMPASS-Shg1"/>
    <property type="match status" value="1"/>
</dbReference>
<proteinExistence type="predicted"/>
<feature type="domain" description="BOD1/SHG1" evidence="2">
    <location>
        <begin position="18"/>
        <end position="109"/>
    </location>
</feature>
<name>A0A836BZY2_9CHLO</name>
<dbReference type="OrthoDB" id="2021066at2759"/>
<dbReference type="AlphaFoldDB" id="A0A836BZY2"/>
<feature type="compositionally biased region" description="Low complexity" evidence="1">
    <location>
        <begin position="119"/>
        <end position="145"/>
    </location>
</feature>
<feature type="region of interest" description="Disordered" evidence="1">
    <location>
        <begin position="118"/>
        <end position="191"/>
    </location>
</feature>
<dbReference type="EMBL" id="JAEHOE010000031">
    <property type="protein sequence ID" value="KAG2494427.1"/>
    <property type="molecule type" value="Genomic_DNA"/>
</dbReference>
<dbReference type="InterPro" id="IPR055264">
    <property type="entry name" value="BOD1/SHG1_dom"/>
</dbReference>
<keyword evidence="4" id="KW-1185">Reference proteome</keyword>
<evidence type="ECO:0000313" key="3">
    <source>
        <dbReference type="EMBL" id="KAG2494427.1"/>
    </source>
</evidence>
<reference evidence="3" key="1">
    <citation type="journal article" date="2020" name="bioRxiv">
        <title>Comparative genomics of Chlamydomonas.</title>
        <authorList>
            <person name="Craig R.J."/>
            <person name="Hasan A.R."/>
            <person name="Ness R.W."/>
            <person name="Keightley P.D."/>
        </authorList>
    </citation>
    <scope>NUCLEOTIDE SEQUENCE</scope>
    <source>
        <strain evidence="3">CCAP 11/70</strain>
    </source>
</reference>